<protein>
    <submittedName>
        <fullName evidence="1">Uncharacterized protein</fullName>
    </submittedName>
</protein>
<proteinExistence type="predicted"/>
<comment type="caution">
    <text evidence="1">The sequence shown here is derived from an EMBL/GenBank/DDBJ whole genome shotgun (WGS) entry which is preliminary data.</text>
</comment>
<name>A0AAD7AY75_9AGAR</name>
<accession>A0AAD7AY75</accession>
<evidence type="ECO:0000313" key="1">
    <source>
        <dbReference type="EMBL" id="KAJ7604082.1"/>
    </source>
</evidence>
<keyword evidence="2" id="KW-1185">Reference proteome</keyword>
<gene>
    <name evidence="1" type="ORF">FB45DRAFT_881012</name>
</gene>
<dbReference type="EMBL" id="JARKIF010000116">
    <property type="protein sequence ID" value="KAJ7604082.1"/>
    <property type="molecule type" value="Genomic_DNA"/>
</dbReference>
<organism evidence="1 2">
    <name type="scientific">Roridomyces roridus</name>
    <dbReference type="NCBI Taxonomy" id="1738132"/>
    <lineage>
        <taxon>Eukaryota</taxon>
        <taxon>Fungi</taxon>
        <taxon>Dikarya</taxon>
        <taxon>Basidiomycota</taxon>
        <taxon>Agaricomycotina</taxon>
        <taxon>Agaricomycetes</taxon>
        <taxon>Agaricomycetidae</taxon>
        <taxon>Agaricales</taxon>
        <taxon>Marasmiineae</taxon>
        <taxon>Mycenaceae</taxon>
        <taxon>Roridomyces</taxon>
    </lineage>
</organism>
<dbReference type="AlphaFoldDB" id="A0AAD7AY75"/>
<dbReference type="Proteomes" id="UP001221142">
    <property type="component" value="Unassembled WGS sequence"/>
</dbReference>
<sequence>MTASIAQINCKNFEKKGRCTQRGRVTKCISATAKVQIRRRNDVFLDTTYINIPGAAVLLPVLELPSPNPARFVRRAHMTTIVVAATRSRASGVCARRENAVRGHIVPRRCGKATHRSRLPTPGIVQEKRDEPGDAHCAGGVVGRWGGRVGWEKLRGFGRDDRRAVERECGAVGCRRGCEEDFEARDGHALRRKDEGVWRGGHGGLVERGIRNAVTPVAELAGGVTN</sequence>
<reference evidence="1" key="1">
    <citation type="submission" date="2023-03" db="EMBL/GenBank/DDBJ databases">
        <title>Massive genome expansion in bonnet fungi (Mycena s.s.) driven by repeated elements and novel gene families across ecological guilds.</title>
        <authorList>
            <consortium name="Lawrence Berkeley National Laboratory"/>
            <person name="Harder C.B."/>
            <person name="Miyauchi S."/>
            <person name="Viragh M."/>
            <person name="Kuo A."/>
            <person name="Thoen E."/>
            <person name="Andreopoulos B."/>
            <person name="Lu D."/>
            <person name="Skrede I."/>
            <person name="Drula E."/>
            <person name="Henrissat B."/>
            <person name="Morin E."/>
            <person name="Kohler A."/>
            <person name="Barry K."/>
            <person name="LaButti K."/>
            <person name="Morin E."/>
            <person name="Salamov A."/>
            <person name="Lipzen A."/>
            <person name="Mereny Z."/>
            <person name="Hegedus B."/>
            <person name="Baldrian P."/>
            <person name="Stursova M."/>
            <person name="Weitz H."/>
            <person name="Taylor A."/>
            <person name="Grigoriev I.V."/>
            <person name="Nagy L.G."/>
            <person name="Martin F."/>
            <person name="Kauserud H."/>
        </authorList>
    </citation>
    <scope>NUCLEOTIDE SEQUENCE</scope>
    <source>
        <strain evidence="1">9284</strain>
    </source>
</reference>
<evidence type="ECO:0000313" key="2">
    <source>
        <dbReference type="Proteomes" id="UP001221142"/>
    </source>
</evidence>